<dbReference type="AlphaFoldDB" id="A0A0B7AVS2"/>
<gene>
    <name evidence="6" type="primary">ORF139925</name>
</gene>
<dbReference type="PROSITE" id="PS00524">
    <property type="entry name" value="SMB_1"/>
    <property type="match status" value="1"/>
</dbReference>
<dbReference type="FunFam" id="2.20.100.10:FF:000134">
    <property type="entry name" value="Uncharacterized protein"/>
    <property type="match status" value="1"/>
</dbReference>
<dbReference type="InterPro" id="IPR044004">
    <property type="entry name" value="TSP1_spondin_dom"/>
</dbReference>
<dbReference type="InterPro" id="IPR001212">
    <property type="entry name" value="Somatomedin_B_dom"/>
</dbReference>
<dbReference type="InterPro" id="IPR039942">
    <property type="entry name" value="SBSPO"/>
</dbReference>
<protein>
    <recommendedName>
        <fullName evidence="5">SMB domain-containing protein</fullName>
    </recommendedName>
</protein>
<name>A0A0B7AVS2_9EUPU</name>
<dbReference type="InterPro" id="IPR036024">
    <property type="entry name" value="Somatomedin_B-like_dom_sf"/>
</dbReference>
<dbReference type="Pfam" id="PF19028">
    <property type="entry name" value="TSP1_spondin"/>
    <property type="match status" value="1"/>
</dbReference>
<dbReference type="InterPro" id="IPR056801">
    <property type="entry name" value="SBSPON_C"/>
</dbReference>
<dbReference type="Gene3D" id="4.10.410.20">
    <property type="match status" value="1"/>
</dbReference>
<dbReference type="InterPro" id="IPR036383">
    <property type="entry name" value="TSP1_rpt_sf"/>
</dbReference>
<evidence type="ECO:0000256" key="4">
    <source>
        <dbReference type="SAM" id="Phobius"/>
    </source>
</evidence>
<keyword evidence="4" id="KW-0812">Transmembrane</keyword>
<feature type="domain" description="SMB" evidence="5">
    <location>
        <begin position="48"/>
        <end position="100"/>
    </location>
</feature>
<keyword evidence="4" id="KW-0472">Membrane</keyword>
<evidence type="ECO:0000256" key="3">
    <source>
        <dbReference type="ARBA" id="ARBA00023180"/>
    </source>
</evidence>
<dbReference type="PANTHER" id="PTHR20920">
    <property type="entry name" value="RPE-SPONDIN"/>
    <property type="match status" value="1"/>
</dbReference>
<keyword evidence="4" id="KW-1133">Transmembrane helix</keyword>
<dbReference type="Pfam" id="PF25031">
    <property type="entry name" value="SBSPON_C"/>
    <property type="match status" value="1"/>
</dbReference>
<feature type="transmembrane region" description="Helical" evidence="4">
    <location>
        <begin position="12"/>
        <end position="30"/>
    </location>
</feature>
<dbReference type="PANTHER" id="PTHR20920:SF5">
    <property type="entry name" value="SMB DOMAIN-CONTAINING PROTEIN"/>
    <property type="match status" value="1"/>
</dbReference>
<keyword evidence="3" id="KW-0325">Glycoprotein</keyword>
<dbReference type="SUPFAM" id="SSF82895">
    <property type="entry name" value="TSP-1 type 1 repeat"/>
    <property type="match status" value="1"/>
</dbReference>
<dbReference type="EMBL" id="HACG01037085">
    <property type="protein sequence ID" value="CEK83950.1"/>
    <property type="molecule type" value="Transcribed_RNA"/>
</dbReference>
<sequence length="306" mass="35093">MAGQPVPSPKSSFLAVVVVVVVMMMMMILPECQGHSVERRPNPRSCGEASMCCQGQNNTCFVFGQRVDRSEDSKRCYCDSNCLIMGDCCMDYHHVCKSKNCEVGDWEEWTPCDNACGYGTRKRKRDVTQYPDNGGQNCPVLKQRRACVGFEAETCRQNLVDEQVEEKAERARLLPLEFGQYRTMKKFDPWKGILKNLYDKYFNEIFTRTTYRGKYKILSSHHGCEKSEWASVLTVNSTVCVECQPVAMNRDVGMRCLGHGVYNTETSWKAVDVLHCHGTWEMVEGHKPEVCDYDVEDENKRNFIFL</sequence>
<dbReference type="SMART" id="SM00209">
    <property type="entry name" value="TSP1"/>
    <property type="match status" value="1"/>
</dbReference>
<dbReference type="Gene3D" id="2.20.100.10">
    <property type="entry name" value="Thrombospondin type-1 (TSP1) repeat"/>
    <property type="match status" value="1"/>
</dbReference>
<keyword evidence="1" id="KW-0732">Signal</keyword>
<keyword evidence="2" id="KW-1015">Disulfide bond</keyword>
<dbReference type="PROSITE" id="PS50092">
    <property type="entry name" value="TSP1"/>
    <property type="match status" value="1"/>
</dbReference>
<dbReference type="SUPFAM" id="SSF90188">
    <property type="entry name" value="Somatomedin B domain"/>
    <property type="match status" value="1"/>
</dbReference>
<dbReference type="PROSITE" id="PS50958">
    <property type="entry name" value="SMB_2"/>
    <property type="match status" value="1"/>
</dbReference>
<evidence type="ECO:0000256" key="1">
    <source>
        <dbReference type="ARBA" id="ARBA00022729"/>
    </source>
</evidence>
<proteinExistence type="predicted"/>
<evidence type="ECO:0000256" key="2">
    <source>
        <dbReference type="ARBA" id="ARBA00023157"/>
    </source>
</evidence>
<reference evidence="6" key="1">
    <citation type="submission" date="2014-12" db="EMBL/GenBank/DDBJ databases">
        <title>Insight into the proteome of Arion vulgaris.</title>
        <authorList>
            <person name="Aradska J."/>
            <person name="Bulat T."/>
            <person name="Smidak R."/>
            <person name="Sarate P."/>
            <person name="Gangsoo J."/>
            <person name="Sialana F."/>
            <person name="Bilban M."/>
            <person name="Lubec G."/>
        </authorList>
    </citation>
    <scope>NUCLEOTIDE SEQUENCE</scope>
    <source>
        <tissue evidence="6">Skin</tissue>
    </source>
</reference>
<accession>A0A0B7AVS2</accession>
<dbReference type="InterPro" id="IPR000884">
    <property type="entry name" value="TSP1_rpt"/>
</dbReference>
<evidence type="ECO:0000313" key="6">
    <source>
        <dbReference type="EMBL" id="CEK83950.1"/>
    </source>
</evidence>
<organism evidence="6">
    <name type="scientific">Arion vulgaris</name>
    <dbReference type="NCBI Taxonomy" id="1028688"/>
    <lineage>
        <taxon>Eukaryota</taxon>
        <taxon>Metazoa</taxon>
        <taxon>Spiralia</taxon>
        <taxon>Lophotrochozoa</taxon>
        <taxon>Mollusca</taxon>
        <taxon>Gastropoda</taxon>
        <taxon>Heterobranchia</taxon>
        <taxon>Euthyneura</taxon>
        <taxon>Panpulmonata</taxon>
        <taxon>Eupulmonata</taxon>
        <taxon>Stylommatophora</taxon>
        <taxon>Helicina</taxon>
        <taxon>Arionoidea</taxon>
        <taxon>Arionidae</taxon>
        <taxon>Arion</taxon>
    </lineage>
</organism>
<evidence type="ECO:0000259" key="5">
    <source>
        <dbReference type="PROSITE" id="PS50958"/>
    </source>
</evidence>